<evidence type="ECO:0000313" key="1">
    <source>
        <dbReference type="EMBL" id="MFC6335081.1"/>
    </source>
</evidence>
<dbReference type="EMBL" id="JBHSTE010000010">
    <property type="protein sequence ID" value="MFC6335081.1"/>
    <property type="molecule type" value="Genomic_DNA"/>
</dbReference>
<dbReference type="RefSeq" id="WP_379238264.1">
    <property type="nucleotide sequence ID" value="NZ_JBHSTE010000010.1"/>
</dbReference>
<reference evidence="2" key="1">
    <citation type="journal article" date="2019" name="Int. J. Syst. Evol. Microbiol.">
        <title>The Global Catalogue of Microorganisms (GCM) 10K type strain sequencing project: providing services to taxonomists for standard genome sequencing and annotation.</title>
        <authorList>
            <consortium name="The Broad Institute Genomics Platform"/>
            <consortium name="The Broad Institute Genome Sequencing Center for Infectious Disease"/>
            <person name="Wu L."/>
            <person name="Ma J."/>
        </authorList>
    </citation>
    <scope>NUCLEOTIDE SEQUENCE [LARGE SCALE GENOMIC DNA]</scope>
    <source>
        <strain evidence="2">PCU 280</strain>
    </source>
</reference>
<keyword evidence="2" id="KW-1185">Reference proteome</keyword>
<accession>A0ABW1VCE4</accession>
<sequence length="98" mass="11574">MVYNEPRRLNKTLNFIKEAEKLKIKLECEIKAHKLGQAKDGTISQLENFYKDIELMVESNNHIPSYPRVITDTWDFNSELGLQLLELYELYKKLKEGN</sequence>
<name>A0ABW1VCE4_9BACL</name>
<organism evidence="1 2">
    <name type="scientific">Paenibacillus septentrionalis</name>
    <dbReference type="NCBI Taxonomy" id="429342"/>
    <lineage>
        <taxon>Bacteria</taxon>
        <taxon>Bacillati</taxon>
        <taxon>Bacillota</taxon>
        <taxon>Bacilli</taxon>
        <taxon>Bacillales</taxon>
        <taxon>Paenibacillaceae</taxon>
        <taxon>Paenibacillus</taxon>
    </lineage>
</organism>
<evidence type="ECO:0000313" key="2">
    <source>
        <dbReference type="Proteomes" id="UP001596233"/>
    </source>
</evidence>
<comment type="caution">
    <text evidence="1">The sequence shown here is derived from an EMBL/GenBank/DDBJ whole genome shotgun (WGS) entry which is preliminary data.</text>
</comment>
<dbReference type="Proteomes" id="UP001596233">
    <property type="component" value="Unassembled WGS sequence"/>
</dbReference>
<proteinExistence type="predicted"/>
<protein>
    <submittedName>
        <fullName evidence="1">Uncharacterized protein</fullName>
    </submittedName>
</protein>
<gene>
    <name evidence="1" type="ORF">ACFP56_20815</name>
</gene>